<dbReference type="PIRSF" id="PIRSF001439">
    <property type="entry name" value="CryM"/>
    <property type="match status" value="1"/>
</dbReference>
<accession>D4GL07</accession>
<dbReference type="Proteomes" id="UP000001702">
    <property type="component" value="Chromosome"/>
</dbReference>
<dbReference type="KEGG" id="pam:PANA_0886"/>
<keyword evidence="2" id="KW-1185">Reference proteome</keyword>
<protein>
    <submittedName>
        <fullName evidence="1">Ocd2</fullName>
    </submittedName>
</protein>
<dbReference type="EMBL" id="CP001875">
    <property type="protein sequence ID" value="ADD76053.1"/>
    <property type="molecule type" value="Genomic_DNA"/>
</dbReference>
<dbReference type="InterPro" id="IPR036291">
    <property type="entry name" value="NAD(P)-bd_dom_sf"/>
</dbReference>
<evidence type="ECO:0000313" key="1">
    <source>
        <dbReference type="EMBL" id="ADD76053.1"/>
    </source>
</evidence>
<dbReference type="Pfam" id="PF02423">
    <property type="entry name" value="OCD_Mu_crystall"/>
    <property type="match status" value="1"/>
</dbReference>
<organism evidence="1 2">
    <name type="scientific">Pantoea ananatis (strain LMG 20103)</name>
    <dbReference type="NCBI Taxonomy" id="706191"/>
    <lineage>
        <taxon>Bacteria</taxon>
        <taxon>Pseudomonadati</taxon>
        <taxon>Pseudomonadota</taxon>
        <taxon>Gammaproteobacteria</taxon>
        <taxon>Enterobacterales</taxon>
        <taxon>Erwiniaceae</taxon>
        <taxon>Pantoea</taxon>
    </lineage>
</organism>
<dbReference type="InterPro" id="IPR023401">
    <property type="entry name" value="ODC_N"/>
</dbReference>
<dbReference type="HOGENOM" id="CLU_042088_3_1_6"/>
<dbReference type="GO" id="GO:0005737">
    <property type="term" value="C:cytoplasm"/>
    <property type="evidence" value="ECO:0007669"/>
    <property type="project" value="TreeGrafter"/>
</dbReference>
<dbReference type="PANTHER" id="PTHR13812">
    <property type="entry name" value="KETIMINE REDUCTASE MU-CRYSTALLIN"/>
    <property type="match status" value="1"/>
</dbReference>
<dbReference type="AlphaFoldDB" id="D4GL07"/>
<sequence length="334" mass="36326">MRGCMNTLLLTKQEVRQLISTDDVIEAVEEAYKAFNSNLVEQPDYIGLHLPEAGGEIDFKTSYYKTSELISMKASSGPFPQNPVEYGLPGGMGTVILFDARSCALCCVMDGSLITGLRTGASGAVSVKALARAGAKKNCDDRHRQSGQDADQRHCQGNANEEIHAWSRTPATRIAFKKDIESAFGIPVIVAESCQAAVEQADIVITTTRGKGPLVEASWIKPGTHIIAIGTDQRGKQEFDPQIFSRAKIVVDSLTQCTQKGETWHALDRNIISENAIHAEIGEILLGNKPGRENEAEITFFDSTGLSIQDNTTAGKIYRKAIEKGVGTRFAFFE</sequence>
<dbReference type="SUPFAM" id="SSF51735">
    <property type="entry name" value="NAD(P)-binding Rossmann-fold domains"/>
    <property type="match status" value="1"/>
</dbReference>
<dbReference type="InterPro" id="IPR003462">
    <property type="entry name" value="ODC_Mu_crystall"/>
</dbReference>
<gene>
    <name evidence="1" type="primary">ocd2</name>
    <name evidence="1" type="ordered locus">PANA_0886</name>
</gene>
<name>D4GL07_PANAM</name>
<dbReference type="PANTHER" id="PTHR13812:SF19">
    <property type="entry name" value="KETIMINE REDUCTASE MU-CRYSTALLIN"/>
    <property type="match status" value="1"/>
</dbReference>
<proteinExistence type="predicted"/>
<dbReference type="Gene3D" id="3.30.1780.10">
    <property type="entry name" value="ornithine cyclodeaminase, domain 1"/>
    <property type="match status" value="1"/>
</dbReference>
<dbReference type="eggNOG" id="COG2423">
    <property type="taxonomic scope" value="Bacteria"/>
</dbReference>
<reference evidence="1 2" key="1">
    <citation type="journal article" date="2010" name="J. Bacteriol.">
        <title>Genome sequence of Pantoea ananatis LMG20103, the causative agent of Eucalyptus blight and dieback.</title>
        <authorList>
            <person name="De Maayer P."/>
            <person name="Chan W.Y."/>
            <person name="Venter S.N."/>
            <person name="Toth I.K."/>
            <person name="Birch P.R."/>
            <person name="Joubert F."/>
            <person name="Coutinho T.A."/>
        </authorList>
    </citation>
    <scope>NUCLEOTIDE SEQUENCE [LARGE SCALE GENOMIC DNA]</scope>
    <source>
        <strain evidence="1 2">LMG 20103</strain>
    </source>
</reference>
<dbReference type="STRING" id="706191.PANA_0886"/>
<evidence type="ECO:0000313" key="2">
    <source>
        <dbReference type="Proteomes" id="UP000001702"/>
    </source>
</evidence>
<dbReference type="Gene3D" id="3.40.50.720">
    <property type="entry name" value="NAD(P)-binding Rossmann-like Domain"/>
    <property type="match status" value="1"/>
</dbReference>